<dbReference type="InterPro" id="IPR005135">
    <property type="entry name" value="Endo/exonuclease/phosphatase"/>
</dbReference>
<proteinExistence type="predicted"/>
<dbReference type="PROSITE" id="PS50878">
    <property type="entry name" value="RT_POL"/>
    <property type="match status" value="1"/>
</dbReference>
<dbReference type="SUPFAM" id="SSF56672">
    <property type="entry name" value="DNA/RNA polymerases"/>
    <property type="match status" value="1"/>
</dbReference>
<feature type="region of interest" description="Disordered" evidence="2">
    <location>
        <begin position="952"/>
        <end position="973"/>
    </location>
</feature>
<accession>A0ABR3HXI1</accession>
<evidence type="ECO:0000313" key="5">
    <source>
        <dbReference type="Proteomes" id="UP001549920"/>
    </source>
</evidence>
<organism evidence="4 5">
    <name type="scientific">Loxostege sticticalis</name>
    <name type="common">Beet webworm moth</name>
    <dbReference type="NCBI Taxonomy" id="481309"/>
    <lineage>
        <taxon>Eukaryota</taxon>
        <taxon>Metazoa</taxon>
        <taxon>Ecdysozoa</taxon>
        <taxon>Arthropoda</taxon>
        <taxon>Hexapoda</taxon>
        <taxon>Insecta</taxon>
        <taxon>Pterygota</taxon>
        <taxon>Neoptera</taxon>
        <taxon>Endopterygota</taxon>
        <taxon>Lepidoptera</taxon>
        <taxon>Glossata</taxon>
        <taxon>Ditrysia</taxon>
        <taxon>Pyraloidea</taxon>
        <taxon>Crambidae</taxon>
        <taxon>Pyraustinae</taxon>
        <taxon>Loxostege</taxon>
    </lineage>
</organism>
<dbReference type="PANTHER" id="PTHR33481">
    <property type="entry name" value="REVERSE TRANSCRIPTASE"/>
    <property type="match status" value="1"/>
</dbReference>
<gene>
    <name evidence="4" type="ORF">ABMA27_002367</name>
</gene>
<dbReference type="Pfam" id="PF00078">
    <property type="entry name" value="RVT_1"/>
    <property type="match status" value="1"/>
</dbReference>
<sequence>MEKVLREIGLRDTILGGDFNAWNIWWGSRETDDRGEELLGWFEERGLQILNRGTEPTFHTIRGGRTFSSRVDLTVCTADILGRIEGWKVDDSVTSSDHRAILFNIRHQKSKLIEIARTTRLYNTKKANWGQFREKLAELCTRENINEAEIEKIETPTDLDNIVEKYTELITHSSKFSIPEIKKNTRTRLPWWTDKLDEMKKEVTRKKRRIRNAASIRREWVVEQYTTAKAEYLLEISRAQTASWKEFCTRQDRESMWDSIYRVIGRTTDRQEDLPLVVGGKILGTVESAEMLAGTFYPEDNQEDDNADHMAEREVANTVNRREHDESCDPPFTAEELKWSASSFNPRKAPGQDGLTADICCAAIALNPALVLSIANRCLSLSHFPTKWKEAVVVVLRKPGKSDYTLPKSYRPIGLLPVLGKIVEKMLIRRIRWHTLPTLSTRQYGFTPQRSTEDSLYVLMRYIRQKLDAKKLMVVVSLDIEGAFDSAWWPAIKCRLAESGCPSNLRRMVDSYLEDRCVRLRYAGAECRRVTTKGCVQGSIGGPTFWNLLLDPLLKELEGGDLRGQAFADDVVLVISGDNGQEVSERANAVLDRVRRWGVKNKLKFAPHKTSAMVVTRKLKFDSPRLAMGGVRIGLSKEIKLLGLTIDSGLTFNTHVLNVCRKALGLYCQLSRAAKIQWGLSPEVIRTIYVSVVEPVIMYAASAWAPAASNLGVRKQFDTVQRGFAQKLVKAYRTVSLNSALLLAGLLPLDLRIQEAAALYEVKRGYSQRVVGDRGVEVPVPVVSAPHPVDQVGYSFECVVDGAALVQNDSSVCNIFTDGSKLDGKVGAALSLWRDNAEATSRKFKLESFCTVYQDSLSKLIVDKLSRTKFFAFSIKIIQSVNSLNKGRGPSGHLPGSRGRTTSIKTQVYRNLLLRAGRGPSGHLPGSRGENLFRCNGCWVIAKFNTGRGGLKQTTLDSKRKKKKKPVPKQTSMDTEIKSLSDRMALQKTSYERVIKHQKDQEDKFEEQIEKLRAENNSYCKESWCLCQSPHRDKELSQGVFVCEFCVILCLYTPCIIGVDCARAGPPFSRNRTINRTRATIFQKVKKLLKILVLKLVKNSYEARSSRDSFLTTNRRSTIVESKNFFIYFVFFV</sequence>
<feature type="coiled-coil region" evidence="1">
    <location>
        <begin position="995"/>
        <end position="1022"/>
    </location>
</feature>
<dbReference type="PANTHER" id="PTHR33481:SF1">
    <property type="entry name" value="ENDONUCLEASE_EXONUCLEASE_PHOSPHATASE DOMAIN-CONTAINING PROTEIN-RELATED"/>
    <property type="match status" value="1"/>
</dbReference>
<dbReference type="InterPro" id="IPR043502">
    <property type="entry name" value="DNA/RNA_pol_sf"/>
</dbReference>
<evidence type="ECO:0000256" key="2">
    <source>
        <dbReference type="SAM" id="MobiDB-lite"/>
    </source>
</evidence>
<dbReference type="InterPro" id="IPR000477">
    <property type="entry name" value="RT_dom"/>
</dbReference>
<reference evidence="4 5" key="1">
    <citation type="submission" date="2024-06" db="EMBL/GenBank/DDBJ databases">
        <title>A chromosome-level genome assembly of beet webworm, Loxostege sticticalis.</title>
        <authorList>
            <person name="Zhang Y."/>
        </authorList>
    </citation>
    <scope>NUCLEOTIDE SEQUENCE [LARGE SCALE GENOMIC DNA]</scope>
    <source>
        <strain evidence="4">AQ026</strain>
        <tissue evidence="4">Whole body</tissue>
    </source>
</reference>
<dbReference type="Gene3D" id="3.60.10.10">
    <property type="entry name" value="Endonuclease/exonuclease/phosphatase"/>
    <property type="match status" value="1"/>
</dbReference>
<dbReference type="InterPro" id="IPR036691">
    <property type="entry name" value="Endo/exonu/phosph_ase_sf"/>
</dbReference>
<comment type="caution">
    <text evidence="4">The sequence shown here is derived from an EMBL/GenBank/DDBJ whole genome shotgun (WGS) entry which is preliminary data.</text>
</comment>
<keyword evidence="5" id="KW-1185">Reference proteome</keyword>
<evidence type="ECO:0000313" key="4">
    <source>
        <dbReference type="EMBL" id="KAL0881270.1"/>
    </source>
</evidence>
<dbReference type="EMBL" id="JBEUOH010000012">
    <property type="protein sequence ID" value="KAL0881270.1"/>
    <property type="molecule type" value="Genomic_DNA"/>
</dbReference>
<feature type="domain" description="Reverse transcriptase" evidence="3">
    <location>
        <begin position="377"/>
        <end position="646"/>
    </location>
</feature>
<evidence type="ECO:0000259" key="3">
    <source>
        <dbReference type="PROSITE" id="PS50878"/>
    </source>
</evidence>
<name>A0ABR3HXI1_LOXSC</name>
<dbReference type="Proteomes" id="UP001549920">
    <property type="component" value="Unassembled WGS sequence"/>
</dbReference>
<dbReference type="CDD" id="cd01650">
    <property type="entry name" value="RT_nLTR_like"/>
    <property type="match status" value="1"/>
</dbReference>
<protein>
    <recommendedName>
        <fullName evidence="3">Reverse transcriptase domain-containing protein</fullName>
    </recommendedName>
</protein>
<evidence type="ECO:0000256" key="1">
    <source>
        <dbReference type="SAM" id="Coils"/>
    </source>
</evidence>
<dbReference type="SUPFAM" id="SSF56219">
    <property type="entry name" value="DNase I-like"/>
    <property type="match status" value="1"/>
</dbReference>
<dbReference type="Pfam" id="PF14529">
    <property type="entry name" value="Exo_endo_phos_2"/>
    <property type="match status" value="1"/>
</dbReference>
<keyword evidence="1" id="KW-0175">Coiled coil</keyword>